<dbReference type="EMBL" id="UZWE01000033">
    <property type="protein sequence ID" value="VDS09249.1"/>
    <property type="molecule type" value="Genomic_DNA"/>
</dbReference>
<dbReference type="InterPro" id="IPR007048">
    <property type="entry name" value="IraD/Gp25-like"/>
</dbReference>
<dbReference type="Pfam" id="PF04965">
    <property type="entry name" value="GPW_gp25"/>
    <property type="match status" value="1"/>
</dbReference>
<dbReference type="AlphaFoldDB" id="A0A3S5D443"/>
<evidence type="ECO:0000259" key="1">
    <source>
        <dbReference type="Pfam" id="PF04965"/>
    </source>
</evidence>
<protein>
    <submittedName>
        <fullName evidence="2">Gene 25-like lysozyme</fullName>
    </submittedName>
</protein>
<proteinExistence type="predicted"/>
<evidence type="ECO:0000313" key="2">
    <source>
        <dbReference type="EMBL" id="VDS09249.1"/>
    </source>
</evidence>
<dbReference type="Gene3D" id="3.10.450.40">
    <property type="match status" value="1"/>
</dbReference>
<gene>
    <name evidence="2" type="ORF">PARHAE_02441</name>
</gene>
<dbReference type="SUPFAM" id="SSF160719">
    <property type="entry name" value="gpW/gp25-like"/>
    <property type="match status" value="1"/>
</dbReference>
<evidence type="ECO:0000313" key="3">
    <source>
        <dbReference type="Proteomes" id="UP000270743"/>
    </source>
</evidence>
<accession>A0A3S5D443</accession>
<dbReference type="Proteomes" id="UP000270743">
    <property type="component" value="Unassembled WGS sequence"/>
</dbReference>
<dbReference type="OrthoDB" id="9802846at2"/>
<name>A0A3S5D443_9RHOB</name>
<sequence>MIGMSRHTGRMIDGDAHLAQSITDILSTPLGTRVMRRDYGSSLPELIDAPMNGETVVDVFAATAEALDRWEPRFRLSRVQVSAASAGDFELDLEGQFDGATRALTVRIGVPA</sequence>
<keyword evidence="3" id="KW-1185">Reference proteome</keyword>
<reference evidence="2 3" key="1">
    <citation type="submission" date="2018-12" db="EMBL/GenBank/DDBJ databases">
        <authorList>
            <person name="Criscuolo A."/>
        </authorList>
    </citation>
    <scope>NUCLEOTIDE SEQUENCE [LARGE SCALE GENOMIC DNA]</scope>
    <source>
        <strain evidence="2">ACIP1116241</strain>
    </source>
</reference>
<feature type="domain" description="IraD/Gp25-like" evidence="1">
    <location>
        <begin position="14"/>
        <end position="86"/>
    </location>
</feature>
<organism evidence="2 3">
    <name type="scientific">Paracoccus haematequi</name>
    <dbReference type="NCBI Taxonomy" id="2491866"/>
    <lineage>
        <taxon>Bacteria</taxon>
        <taxon>Pseudomonadati</taxon>
        <taxon>Pseudomonadota</taxon>
        <taxon>Alphaproteobacteria</taxon>
        <taxon>Rhodobacterales</taxon>
        <taxon>Paracoccaceae</taxon>
        <taxon>Paracoccus</taxon>
    </lineage>
</organism>